<evidence type="ECO:0000313" key="13">
    <source>
        <dbReference type="EMBL" id="AMU91081.1"/>
    </source>
</evidence>
<reference evidence="14" key="1">
    <citation type="submission" date="2015-11" db="EMBL/GenBank/DDBJ databases">
        <title>Complete genome sequence of a polyethylene-glycol degrader Sphingopyxis macrogoltabida 203N (NBRC 111659).</title>
        <authorList>
            <person name="Yoshiyuki O."/>
            <person name="Shouta N."/>
            <person name="Nagata Y."/>
            <person name="Numata M."/>
            <person name="Tsuchikane K."/>
            <person name="Hosoyama A."/>
            <person name="Yamazoe A."/>
            <person name="Tsuda M."/>
            <person name="Fujita N."/>
            <person name="Kawai F."/>
        </authorList>
    </citation>
    <scope>NUCLEOTIDE SEQUENCE [LARGE SCALE GENOMIC DNA]</scope>
    <source>
        <strain evidence="14">203N</strain>
    </source>
</reference>
<reference evidence="13 14" key="2">
    <citation type="journal article" date="2016" name="Genome Announc.">
        <title>Complete Genome Sequence of Sphingopyxis macrogoltabida Strain 203N (NBRC 111659), a Polyethylene Glycol Degrader.</title>
        <authorList>
            <person name="Ohtsubo Y."/>
            <person name="Nonoyama S."/>
            <person name="Nagata Y."/>
            <person name="Numata M."/>
            <person name="Tsuchikane K."/>
            <person name="Hosoyama A."/>
            <person name="Yamazoe A."/>
            <person name="Tsuda M."/>
            <person name="Fujita N."/>
            <person name="Kawai F."/>
        </authorList>
    </citation>
    <scope>NUCLEOTIDE SEQUENCE [LARGE SCALE GENOMIC DNA]</scope>
    <source>
        <strain evidence="13 14">203N</strain>
    </source>
</reference>
<evidence type="ECO:0000256" key="8">
    <source>
        <dbReference type="ARBA" id="ARBA00022989"/>
    </source>
</evidence>
<dbReference type="RefSeq" id="WP_054730974.1">
    <property type="nucleotide sequence ID" value="NZ_CP009429.1"/>
</dbReference>
<evidence type="ECO:0000256" key="6">
    <source>
        <dbReference type="ARBA" id="ARBA00022692"/>
    </source>
</evidence>
<keyword evidence="8 12" id="KW-1133">Transmembrane helix</keyword>
<evidence type="ECO:0000256" key="5">
    <source>
        <dbReference type="ARBA" id="ARBA00022519"/>
    </source>
</evidence>
<evidence type="ECO:0000256" key="7">
    <source>
        <dbReference type="ARBA" id="ARBA00022833"/>
    </source>
</evidence>
<evidence type="ECO:0000256" key="1">
    <source>
        <dbReference type="ARBA" id="ARBA00004651"/>
    </source>
</evidence>
<keyword evidence="9" id="KW-0406">Ion transport</keyword>
<keyword evidence="14" id="KW-1185">Reference proteome</keyword>
<feature type="transmembrane region" description="Helical" evidence="12">
    <location>
        <begin position="257"/>
        <end position="279"/>
    </location>
</feature>
<accession>A0AAC9AWH7</accession>
<organism evidence="13 14">
    <name type="scientific">Sphingopyxis macrogoltabida</name>
    <name type="common">Sphingomonas macrogoltabidus</name>
    <dbReference type="NCBI Taxonomy" id="33050"/>
    <lineage>
        <taxon>Bacteria</taxon>
        <taxon>Pseudomonadati</taxon>
        <taxon>Pseudomonadota</taxon>
        <taxon>Alphaproteobacteria</taxon>
        <taxon>Sphingomonadales</taxon>
        <taxon>Sphingomonadaceae</taxon>
        <taxon>Sphingopyxis</taxon>
    </lineage>
</organism>
<dbReference type="GO" id="GO:0050897">
    <property type="term" value="F:cobalt ion binding"/>
    <property type="evidence" value="ECO:0007669"/>
    <property type="project" value="TreeGrafter"/>
</dbReference>
<evidence type="ECO:0000256" key="3">
    <source>
        <dbReference type="ARBA" id="ARBA00022448"/>
    </source>
</evidence>
<dbReference type="Pfam" id="PF01544">
    <property type="entry name" value="CorA"/>
    <property type="match status" value="1"/>
</dbReference>
<dbReference type="GO" id="GO:0015087">
    <property type="term" value="F:cobalt ion transmembrane transporter activity"/>
    <property type="evidence" value="ECO:0007669"/>
    <property type="project" value="TreeGrafter"/>
</dbReference>
<dbReference type="Gene3D" id="1.20.58.340">
    <property type="entry name" value="Magnesium transport protein CorA, transmembrane region"/>
    <property type="match status" value="2"/>
</dbReference>
<keyword evidence="11" id="KW-0175">Coiled coil</keyword>
<protein>
    <recommendedName>
        <fullName evidence="15">Magnesium transporter CorA</fullName>
    </recommendedName>
</protein>
<evidence type="ECO:0000256" key="12">
    <source>
        <dbReference type="SAM" id="Phobius"/>
    </source>
</evidence>
<dbReference type="GO" id="GO:0005886">
    <property type="term" value="C:plasma membrane"/>
    <property type="evidence" value="ECO:0007669"/>
    <property type="project" value="UniProtKB-SubCell"/>
</dbReference>
<evidence type="ECO:0008006" key="15">
    <source>
        <dbReference type="Google" id="ProtNLM"/>
    </source>
</evidence>
<keyword evidence="6 12" id="KW-0812">Transmembrane</keyword>
<dbReference type="GO" id="GO:0015095">
    <property type="term" value="F:magnesium ion transmembrane transporter activity"/>
    <property type="evidence" value="ECO:0007669"/>
    <property type="project" value="TreeGrafter"/>
</dbReference>
<dbReference type="InterPro" id="IPR045863">
    <property type="entry name" value="CorA_TM1_TM2"/>
</dbReference>
<evidence type="ECO:0000256" key="11">
    <source>
        <dbReference type="SAM" id="Coils"/>
    </source>
</evidence>
<dbReference type="AlphaFoldDB" id="A0AAC9AWH7"/>
<feature type="coiled-coil region" evidence="11">
    <location>
        <begin position="224"/>
        <end position="251"/>
    </location>
</feature>
<dbReference type="Proteomes" id="UP000076088">
    <property type="component" value="Chromosome"/>
</dbReference>
<sequence>MQPGLVWGCARTDEGTVLIEECDDRKEAGFRWLHFNLADDRTPRWLERSTKLPRPIHDLMLARETHQQVIVEDGIVGLVLQDFERDFDAAETSQIGALHIVIAPGLMLTGRYHPIRSADIIRQRIAAGYDVRDGAAALNLAVGTMIDGLSQHVHGLAHGIQTAEDEFLNERMNPATRDLIAVRRRGARLHRLVSGMRATLVRLEKDPDLPGIFLPVAERHVQRLHALDTDVASTQAQLRQLRDELDLQAAQKTNQNLYFLSVISALLLPATLVTGFFGMNTGGLPFAHTQAGTFVAALAAITSSVATWLLLRRRP</sequence>
<dbReference type="KEGG" id="smaz:LH19_18320"/>
<proteinExistence type="inferred from homology"/>
<dbReference type="PANTHER" id="PTHR46494:SF3">
    <property type="entry name" value="ZINC TRANSPORT PROTEIN ZNTB"/>
    <property type="match status" value="1"/>
</dbReference>
<dbReference type="InterPro" id="IPR045861">
    <property type="entry name" value="CorA_cytoplasmic_dom"/>
</dbReference>
<feature type="transmembrane region" description="Helical" evidence="12">
    <location>
        <begin position="291"/>
        <end position="311"/>
    </location>
</feature>
<dbReference type="SUPFAM" id="SSF144083">
    <property type="entry name" value="Magnesium transport protein CorA, transmembrane region"/>
    <property type="match status" value="1"/>
</dbReference>
<evidence type="ECO:0000256" key="4">
    <source>
        <dbReference type="ARBA" id="ARBA00022475"/>
    </source>
</evidence>
<dbReference type="PANTHER" id="PTHR46494">
    <property type="entry name" value="CORA FAMILY METAL ION TRANSPORTER (EUROFUNG)"/>
    <property type="match status" value="1"/>
</dbReference>
<dbReference type="EMBL" id="CP013344">
    <property type="protein sequence ID" value="AMU91081.1"/>
    <property type="molecule type" value="Genomic_DNA"/>
</dbReference>
<dbReference type="SUPFAM" id="SSF143865">
    <property type="entry name" value="CorA soluble domain-like"/>
    <property type="match status" value="1"/>
</dbReference>
<evidence type="ECO:0000313" key="14">
    <source>
        <dbReference type="Proteomes" id="UP000076088"/>
    </source>
</evidence>
<comment type="similarity">
    <text evidence="2">Belongs to the CorA metal ion transporter (MIT) (TC 1.A.35) family.</text>
</comment>
<evidence type="ECO:0000256" key="2">
    <source>
        <dbReference type="ARBA" id="ARBA00009765"/>
    </source>
</evidence>
<keyword evidence="10 12" id="KW-0472">Membrane</keyword>
<keyword evidence="7" id="KW-0862">Zinc</keyword>
<keyword evidence="3" id="KW-0813">Transport</keyword>
<comment type="subcellular location">
    <subcellularLocation>
        <location evidence="1">Cell membrane</location>
        <topology evidence="1">Multi-pass membrane protein</topology>
    </subcellularLocation>
</comment>
<keyword evidence="5" id="KW-0997">Cell inner membrane</keyword>
<keyword evidence="4" id="KW-1003">Cell membrane</keyword>
<dbReference type="GO" id="GO:0000287">
    <property type="term" value="F:magnesium ion binding"/>
    <property type="evidence" value="ECO:0007669"/>
    <property type="project" value="TreeGrafter"/>
</dbReference>
<dbReference type="InterPro" id="IPR002523">
    <property type="entry name" value="MgTranspt_CorA/ZnTranspt_ZntB"/>
</dbReference>
<gene>
    <name evidence="13" type="ORF">ATM17_18885</name>
</gene>
<name>A0AAC9AWH7_SPHMC</name>
<dbReference type="Gene3D" id="3.30.460.20">
    <property type="entry name" value="CorA soluble domain-like"/>
    <property type="match status" value="1"/>
</dbReference>
<evidence type="ECO:0000256" key="10">
    <source>
        <dbReference type="ARBA" id="ARBA00023136"/>
    </source>
</evidence>
<evidence type="ECO:0000256" key="9">
    <source>
        <dbReference type="ARBA" id="ARBA00023065"/>
    </source>
</evidence>